<reference evidence="2 3" key="1">
    <citation type="submission" date="2017-07" db="EMBL/GenBank/DDBJ databases">
        <title>Mechanisms for carbon and nitrogen cycling indicate functional differentiation within the Candidate Phyla Radiation.</title>
        <authorList>
            <person name="Danczak R.E."/>
            <person name="Johnston M.D."/>
            <person name="Kenah C."/>
            <person name="Slattery M."/>
            <person name="Wrighton K.C."/>
            <person name="Wilkins M.J."/>
        </authorList>
    </citation>
    <scope>NUCLEOTIDE SEQUENCE [LARGE SCALE GENOMIC DNA]</scope>
    <source>
        <strain evidence="2">Licking1014_2</strain>
    </source>
</reference>
<dbReference type="Proteomes" id="UP000318711">
    <property type="component" value="Unassembled WGS sequence"/>
</dbReference>
<gene>
    <name evidence="2" type="ORF">CEN88_132</name>
</gene>
<name>A0A554LWH6_9BACT</name>
<proteinExistence type="predicted"/>
<dbReference type="EMBL" id="VMGL01000009">
    <property type="protein sequence ID" value="TSC97204.1"/>
    <property type="molecule type" value="Genomic_DNA"/>
</dbReference>
<sequence length="72" mass="8073">MSMKTSINPKKIKINPFKAASRVTIIIALLLLIYIGIFLLLNSRRTNNQEAGVDKSYVVELNKAELDKILGQ</sequence>
<evidence type="ECO:0000256" key="1">
    <source>
        <dbReference type="SAM" id="Phobius"/>
    </source>
</evidence>
<comment type="caution">
    <text evidence="2">The sequence shown here is derived from an EMBL/GenBank/DDBJ whole genome shotgun (WGS) entry which is preliminary data.</text>
</comment>
<keyword evidence="1" id="KW-0472">Membrane</keyword>
<evidence type="ECO:0000313" key="3">
    <source>
        <dbReference type="Proteomes" id="UP000318711"/>
    </source>
</evidence>
<protein>
    <submittedName>
        <fullName evidence="2">Uncharacterized protein</fullName>
    </submittedName>
</protein>
<accession>A0A554LWH6</accession>
<dbReference type="AlphaFoldDB" id="A0A554LWH6"/>
<evidence type="ECO:0000313" key="2">
    <source>
        <dbReference type="EMBL" id="TSC97204.1"/>
    </source>
</evidence>
<keyword evidence="1" id="KW-1133">Transmembrane helix</keyword>
<feature type="transmembrane region" description="Helical" evidence="1">
    <location>
        <begin position="20"/>
        <end position="41"/>
    </location>
</feature>
<keyword evidence="1" id="KW-0812">Transmembrane</keyword>
<organism evidence="2 3">
    <name type="scientific">Candidatus Berkelbacteria bacterium Licking1014_2</name>
    <dbReference type="NCBI Taxonomy" id="2017146"/>
    <lineage>
        <taxon>Bacteria</taxon>
        <taxon>Candidatus Berkelbacteria</taxon>
    </lineage>
</organism>